<organism evidence="1 2">
    <name type="scientific">Clohesyomyces aquaticus</name>
    <dbReference type="NCBI Taxonomy" id="1231657"/>
    <lineage>
        <taxon>Eukaryota</taxon>
        <taxon>Fungi</taxon>
        <taxon>Dikarya</taxon>
        <taxon>Ascomycota</taxon>
        <taxon>Pezizomycotina</taxon>
        <taxon>Dothideomycetes</taxon>
        <taxon>Pleosporomycetidae</taxon>
        <taxon>Pleosporales</taxon>
        <taxon>Lindgomycetaceae</taxon>
        <taxon>Clohesyomyces</taxon>
    </lineage>
</organism>
<accession>A0A1Y1YI79</accession>
<proteinExistence type="predicted"/>
<sequence>RRKVRCLWLDILLYYKQKKANNVYLEVLNKDPYLFLPFILAISPSACRTFNASKLCQRLKQEHSI</sequence>
<protein>
    <submittedName>
        <fullName evidence="1">Uncharacterized protein</fullName>
    </submittedName>
</protein>
<evidence type="ECO:0000313" key="2">
    <source>
        <dbReference type="Proteomes" id="UP000193144"/>
    </source>
</evidence>
<dbReference type="OrthoDB" id="5385996at2759"/>
<reference evidence="1 2" key="1">
    <citation type="submission" date="2016-07" db="EMBL/GenBank/DDBJ databases">
        <title>Pervasive Adenine N6-methylation of Active Genes in Fungi.</title>
        <authorList>
            <consortium name="DOE Joint Genome Institute"/>
            <person name="Mondo S.J."/>
            <person name="Dannebaum R.O."/>
            <person name="Kuo R.C."/>
            <person name="Labutti K."/>
            <person name="Haridas S."/>
            <person name="Kuo A."/>
            <person name="Salamov A."/>
            <person name="Ahrendt S.R."/>
            <person name="Lipzen A."/>
            <person name="Sullivan W."/>
            <person name="Andreopoulos W.B."/>
            <person name="Clum A."/>
            <person name="Lindquist E."/>
            <person name="Daum C."/>
            <person name="Ramamoorthy G.K."/>
            <person name="Gryganskyi A."/>
            <person name="Culley D."/>
            <person name="Magnuson J.K."/>
            <person name="James T.Y."/>
            <person name="O'Malley M.A."/>
            <person name="Stajich J.E."/>
            <person name="Spatafora J.W."/>
            <person name="Visel A."/>
            <person name="Grigoriev I.V."/>
        </authorList>
    </citation>
    <scope>NUCLEOTIDE SEQUENCE [LARGE SCALE GENOMIC DNA]</scope>
    <source>
        <strain evidence="1 2">CBS 115471</strain>
    </source>
</reference>
<name>A0A1Y1YI79_9PLEO</name>
<dbReference type="EMBL" id="MCFA01000230">
    <property type="protein sequence ID" value="ORX97638.1"/>
    <property type="molecule type" value="Genomic_DNA"/>
</dbReference>
<comment type="caution">
    <text evidence="1">The sequence shown here is derived from an EMBL/GenBank/DDBJ whole genome shotgun (WGS) entry which is preliminary data.</text>
</comment>
<dbReference type="Proteomes" id="UP000193144">
    <property type="component" value="Unassembled WGS sequence"/>
</dbReference>
<dbReference type="AlphaFoldDB" id="A0A1Y1YI79"/>
<feature type="non-terminal residue" evidence="1">
    <location>
        <position position="1"/>
    </location>
</feature>
<gene>
    <name evidence="1" type="ORF">BCR34DRAFT_496692</name>
</gene>
<evidence type="ECO:0000313" key="1">
    <source>
        <dbReference type="EMBL" id="ORX97638.1"/>
    </source>
</evidence>
<keyword evidence="2" id="KW-1185">Reference proteome</keyword>